<sequence>MEVPLFKVHAELNVDLDEATLRLPPILSEPSKLFLPSTKSVVRLKPTATSGAMTARERPKPDLTMRRTKREVFMPVATQSLNHAQHEQLEHILHAFETDAAHHCLRPPDRLFWYFELLDQVAKTASPVQHALQEIQRVLCDVVYDCAKLDVPRATRGLEFAHLVKQIHHEAIDKELARLEAAMKEQVDHAPWHDLQASMEQTKIQTSRAMELASLEAVLAKAKESQAKLLAEVAAHAESVRRDEELYEHLLGDEVALDRKSSFHRLQLLEAAKMRGQVAEKAHALRDDFGKTMFFLHEKEAQAKEHDAIASTIDDLKREKAHLAAKSEKLTSDIQALEAQLAADQRLVATKREELRLAELDLEEVNESSTDLQRSHTPRPKWDAVFKTLPEVAYVDPVNQAASRDGKVRRRWAKQGRTQTFVKEMCHWLQRIQGDCVMSLQLARLTNESEAARLELSKLQAQVESLARRQRRQVQALPTRGTGLGSLSAVAKTLTAAKKLLGATAGFSNSTEPYTGPVKDYITALGTTPEVPQFLRHTGRVRNRHMTKTELEKIIRTTWSGKRAKEAHMGIKIPLVGRHFDRSVAHAPMQDDYLYEVLKTKFTIQTVIAEWGYNILHSLKAFSWDSEVELFFLCLTGAVSETIYDDQELMLDECRNVLLRLNESYFDAELKHDPKRVYLNDAMLTLHNFFPMKTPLQLKSIERELLREAKSKETSVHGSAGEILIAIDELLPVKHRSSTRGYFLKVLRTQHFKEIQDYLALLDRKIREADVHNIGRVEIQSIKEAMQAIDVAVTDTWLADCILRGIPKRLVGHMGMTTVVEYKTFFKKMNLKLMKHSLNFFPKAQIVSLHSTPRTCSS</sequence>
<organism evidence="2 3">
    <name type="scientific">Aphanomyces euteiches</name>
    <dbReference type="NCBI Taxonomy" id="100861"/>
    <lineage>
        <taxon>Eukaryota</taxon>
        <taxon>Sar</taxon>
        <taxon>Stramenopiles</taxon>
        <taxon>Oomycota</taxon>
        <taxon>Saprolegniomycetes</taxon>
        <taxon>Saprolegniales</taxon>
        <taxon>Verrucalvaceae</taxon>
        <taxon>Aphanomyces</taxon>
    </lineage>
</organism>
<dbReference type="VEuPathDB" id="FungiDB:AeMF1_009223"/>
<evidence type="ECO:0008006" key="4">
    <source>
        <dbReference type="Google" id="ProtNLM"/>
    </source>
</evidence>
<reference evidence="2 3" key="1">
    <citation type="submission" date="2019-07" db="EMBL/GenBank/DDBJ databases">
        <title>Genomics analysis of Aphanomyces spp. identifies a new class of oomycete effector associated with host adaptation.</title>
        <authorList>
            <person name="Gaulin E."/>
        </authorList>
    </citation>
    <scope>NUCLEOTIDE SEQUENCE [LARGE SCALE GENOMIC DNA]</scope>
    <source>
        <strain evidence="2 3">ATCC 201684</strain>
    </source>
</reference>
<evidence type="ECO:0000313" key="3">
    <source>
        <dbReference type="Proteomes" id="UP000481153"/>
    </source>
</evidence>
<name>A0A6G0XJU8_9STRA</name>
<accession>A0A6G0XJU8</accession>
<evidence type="ECO:0000256" key="1">
    <source>
        <dbReference type="SAM" id="Coils"/>
    </source>
</evidence>
<keyword evidence="1" id="KW-0175">Coiled coil</keyword>
<dbReference type="AlphaFoldDB" id="A0A6G0XJU8"/>
<proteinExistence type="predicted"/>
<keyword evidence="3" id="KW-1185">Reference proteome</keyword>
<feature type="coiled-coil region" evidence="1">
    <location>
        <begin position="442"/>
        <end position="469"/>
    </location>
</feature>
<evidence type="ECO:0000313" key="2">
    <source>
        <dbReference type="EMBL" id="KAF0740648.1"/>
    </source>
</evidence>
<dbReference type="Proteomes" id="UP000481153">
    <property type="component" value="Unassembled WGS sequence"/>
</dbReference>
<feature type="coiled-coil region" evidence="1">
    <location>
        <begin position="313"/>
        <end position="368"/>
    </location>
</feature>
<dbReference type="EMBL" id="VJMJ01000048">
    <property type="protein sequence ID" value="KAF0740648.1"/>
    <property type="molecule type" value="Genomic_DNA"/>
</dbReference>
<comment type="caution">
    <text evidence="2">The sequence shown here is derived from an EMBL/GenBank/DDBJ whole genome shotgun (WGS) entry which is preliminary data.</text>
</comment>
<gene>
    <name evidence="2" type="ORF">Ae201684_004022</name>
</gene>
<protein>
    <recommendedName>
        <fullName evidence="4">Translin-associated factor X-interacting protein 1 N-terminal domain-containing protein</fullName>
    </recommendedName>
</protein>